<keyword evidence="3" id="KW-1185">Reference proteome</keyword>
<sequence length="104" mass="11533">MKAALVLVILTSLVAVTLSATRCQRQSDCEADECCLDTLFFRSAFCEKRYQPDKSCPTASVYKPENDIYYLSCPCVDKYECLGKGTLEDGVTVVKEAKCIMPTV</sequence>
<keyword evidence="1" id="KW-0732">Signal</keyword>
<gene>
    <name evidence="2" type="ORF">JTE90_007223</name>
</gene>
<evidence type="ECO:0000313" key="3">
    <source>
        <dbReference type="Proteomes" id="UP000827092"/>
    </source>
</evidence>
<dbReference type="Gene3D" id="2.10.80.10">
    <property type="entry name" value="Lipase, subunit A"/>
    <property type="match status" value="1"/>
</dbReference>
<proteinExistence type="predicted"/>
<reference evidence="2 3" key="1">
    <citation type="journal article" date="2022" name="Nat. Ecol. Evol.">
        <title>A masculinizing supergene underlies an exaggerated male reproductive morph in a spider.</title>
        <authorList>
            <person name="Hendrickx F."/>
            <person name="De Corte Z."/>
            <person name="Sonet G."/>
            <person name="Van Belleghem S.M."/>
            <person name="Kostlbacher S."/>
            <person name="Vangestel C."/>
        </authorList>
    </citation>
    <scope>NUCLEOTIDE SEQUENCE [LARGE SCALE GENOMIC DNA]</scope>
    <source>
        <strain evidence="2">W744_W776</strain>
    </source>
</reference>
<comment type="caution">
    <text evidence="2">The sequence shown here is derived from an EMBL/GenBank/DDBJ whole genome shotgun (WGS) entry which is preliminary data.</text>
</comment>
<evidence type="ECO:0000313" key="2">
    <source>
        <dbReference type="EMBL" id="KAG8197484.1"/>
    </source>
</evidence>
<dbReference type="AlphaFoldDB" id="A0AAV6VNK0"/>
<protein>
    <submittedName>
        <fullName evidence="2">Uncharacterized protein</fullName>
    </submittedName>
</protein>
<dbReference type="EMBL" id="JAFNEN010000054">
    <property type="protein sequence ID" value="KAG8197484.1"/>
    <property type="molecule type" value="Genomic_DNA"/>
</dbReference>
<organism evidence="2 3">
    <name type="scientific">Oedothorax gibbosus</name>
    <dbReference type="NCBI Taxonomy" id="931172"/>
    <lineage>
        <taxon>Eukaryota</taxon>
        <taxon>Metazoa</taxon>
        <taxon>Ecdysozoa</taxon>
        <taxon>Arthropoda</taxon>
        <taxon>Chelicerata</taxon>
        <taxon>Arachnida</taxon>
        <taxon>Araneae</taxon>
        <taxon>Araneomorphae</taxon>
        <taxon>Entelegynae</taxon>
        <taxon>Araneoidea</taxon>
        <taxon>Linyphiidae</taxon>
        <taxon>Erigoninae</taxon>
        <taxon>Oedothorax</taxon>
    </lineage>
</organism>
<name>A0AAV6VNK0_9ARAC</name>
<evidence type="ECO:0000256" key="1">
    <source>
        <dbReference type="SAM" id="SignalP"/>
    </source>
</evidence>
<accession>A0AAV6VNK0</accession>
<feature type="chain" id="PRO_5043372480" evidence="1">
    <location>
        <begin position="20"/>
        <end position="104"/>
    </location>
</feature>
<feature type="signal peptide" evidence="1">
    <location>
        <begin position="1"/>
        <end position="19"/>
    </location>
</feature>
<dbReference type="Proteomes" id="UP000827092">
    <property type="component" value="Unassembled WGS sequence"/>
</dbReference>